<dbReference type="EMBL" id="CP008941">
    <property type="protein sequence ID" value="AIK95816.1"/>
    <property type="molecule type" value="Genomic_DNA"/>
</dbReference>
<evidence type="ECO:0000313" key="3">
    <source>
        <dbReference type="Proteomes" id="UP000028926"/>
    </source>
</evidence>
<gene>
    <name evidence="2" type="ORF">ID47_02305</name>
</gene>
<protein>
    <recommendedName>
        <fullName evidence="4">Novel toxin 16 domain-containing protein</fullName>
    </recommendedName>
</protein>
<dbReference type="OrthoDB" id="9846251at2"/>
<dbReference type="STRING" id="91604.ID47_02305"/>
<dbReference type="Proteomes" id="UP000028926">
    <property type="component" value="Chromosome"/>
</dbReference>
<dbReference type="AlphaFoldDB" id="A0A077ATU4"/>
<organism evidence="2 3">
    <name type="scientific">Candidatus Odyssella acanthamoebae</name>
    <dbReference type="NCBI Taxonomy" id="91604"/>
    <lineage>
        <taxon>Bacteria</taxon>
        <taxon>Pseudomonadati</taxon>
        <taxon>Pseudomonadota</taxon>
        <taxon>Alphaproteobacteria</taxon>
        <taxon>Holosporales</taxon>
        <taxon>Candidatus Paracaedibacteraceae</taxon>
        <taxon>Candidatus Odyssella</taxon>
    </lineage>
</organism>
<evidence type="ECO:0000256" key="1">
    <source>
        <dbReference type="SAM" id="SignalP"/>
    </source>
</evidence>
<dbReference type="RefSeq" id="WP_038463366.1">
    <property type="nucleotide sequence ID" value="NZ_CP008941.1"/>
</dbReference>
<evidence type="ECO:0000313" key="2">
    <source>
        <dbReference type="EMBL" id="AIK95816.1"/>
    </source>
</evidence>
<reference evidence="2 3" key="1">
    <citation type="submission" date="2014-07" db="EMBL/GenBank/DDBJ databases">
        <title>Comparative genomic insights into amoeba endosymbionts belonging to the families of Holosporaceae and Candidatus Midichloriaceae within Rickettsiales.</title>
        <authorList>
            <person name="Wang Z."/>
            <person name="Wu M."/>
        </authorList>
    </citation>
    <scope>NUCLEOTIDE SEQUENCE [LARGE SCALE GENOMIC DNA]</scope>
    <source>
        <strain evidence="2">PRA3</strain>
    </source>
</reference>
<proteinExistence type="predicted"/>
<accession>A0A077ATU4</accession>
<keyword evidence="1" id="KW-0732">Signal</keyword>
<keyword evidence="3" id="KW-1185">Reference proteome</keyword>
<feature type="signal peptide" evidence="1">
    <location>
        <begin position="1"/>
        <end position="22"/>
    </location>
</feature>
<dbReference type="HOGENOM" id="CLU_1599722_0_0_5"/>
<name>A0A077ATU4_9PROT</name>
<feature type="chain" id="PRO_5001717269" description="Novel toxin 16 domain-containing protein" evidence="1">
    <location>
        <begin position="23"/>
        <end position="166"/>
    </location>
</feature>
<sequence length="166" mass="17611">MGFRKFLAAAAFVFTGISGADAAVNPVTVITQSIKPGATHAICKSGGICRKFEGIGCSISKNFASTCALICDGIEGFNGSTCVRKAARRFGLNMQTKSYGNESIQEHLGRQIVKGTGNDPISQKLFTVLCSAVGKSLTKGKLTEACNAVHAQHEEYSSEYGEEYTE</sequence>
<evidence type="ECO:0008006" key="4">
    <source>
        <dbReference type="Google" id="ProtNLM"/>
    </source>
</evidence>
<dbReference type="KEGG" id="paca:ID47_02305"/>